<accession>A0ACB9VFD7</accession>
<comment type="caution">
    <text evidence="1">The sequence shown here is derived from an EMBL/GenBank/DDBJ whole genome shotgun (WGS) entry which is preliminary data.</text>
</comment>
<name>A0ACB9VFD7_9CETA</name>
<sequence length="521" mass="58638">MAGRLPACVVDCGTGYTKLGYAGNTEPQFIIPSCIAIKESAKVGDQAQRRVMKGVDDLDFFIGDEAIEKPTYATKWPIRHGIVEDWDLMERFMEQVIFKYLRAEPEDHYFLLTEPPLNTPENREYTAEIMFESFNVPGLYIAVQAVLALAASWTSRQVGERTLTGTVIDSGDGVTHVIPVAEGYVIGSCIKHIPIAGRDITYFIQQLLRDREVGIPPEQSLETAKAVKERYSYVCPDLVKEFNKYDTDGSKWIKQYTGINAISKKEFSIDVGYERFLGPEIFFHPEFANPDFTQPISEVVDEVIQNCPIDVRRPLYKNIVLSGGSTMFRDFGRRLQRDLKRTVDARLKLSEELSGGRLKPKPIDVQVITHHMQRYAVWFGGSMLASTILHIVCLDAITDFIREEAWLAWDLRLQQRCSRMCQSATVSRSMSALIIGLENSEEASVEHENLVLLDVVKCAPPAPLNAFMLDFSVFHSMPCTGFIHSTVNWQLTGNGCQEIPVEEESVRTSQAGETGQISPEM</sequence>
<dbReference type="Proteomes" id="UP001057279">
    <property type="component" value="Linkage Group LG02"/>
</dbReference>
<dbReference type="EMBL" id="CM043027">
    <property type="protein sequence ID" value="KAI4588463.1"/>
    <property type="molecule type" value="Genomic_DNA"/>
</dbReference>
<keyword evidence="2" id="KW-1185">Reference proteome</keyword>
<organism evidence="1 2">
    <name type="scientific">Ovis ammon polii x Ovis aries</name>
    <dbReference type="NCBI Taxonomy" id="2918886"/>
    <lineage>
        <taxon>Eukaryota</taxon>
        <taxon>Metazoa</taxon>
        <taxon>Chordata</taxon>
        <taxon>Craniata</taxon>
        <taxon>Vertebrata</taxon>
        <taxon>Euteleostomi</taxon>
        <taxon>Mammalia</taxon>
        <taxon>Eutheria</taxon>
        <taxon>Laurasiatheria</taxon>
        <taxon>Artiodactyla</taxon>
        <taxon>Ruminantia</taxon>
        <taxon>Pecora</taxon>
        <taxon>Bovidae</taxon>
        <taxon>Caprinae</taxon>
        <taxon>Ovis</taxon>
    </lineage>
</organism>
<gene>
    <name evidence="1" type="ORF">MJG53_002871</name>
</gene>
<evidence type="ECO:0000313" key="1">
    <source>
        <dbReference type="EMBL" id="KAI4588463.1"/>
    </source>
</evidence>
<protein>
    <submittedName>
        <fullName evidence="1">Uncharacterized protein</fullName>
    </submittedName>
</protein>
<evidence type="ECO:0000313" key="2">
    <source>
        <dbReference type="Proteomes" id="UP001057279"/>
    </source>
</evidence>
<reference evidence="1" key="1">
    <citation type="submission" date="2022-03" db="EMBL/GenBank/DDBJ databases">
        <title>Genomic analyses of argali, domestic sheep and their hybrids provide insights into chromosomal evolution, heterosis and genetic basis of agronomic traits.</title>
        <authorList>
            <person name="Li M."/>
        </authorList>
    </citation>
    <scope>NUCLEOTIDE SEQUENCE</scope>
    <source>
        <strain evidence="1">F1 hybrid</strain>
    </source>
</reference>
<proteinExistence type="predicted"/>